<name>A0A2G9HTE9_9LAMI</name>
<organism evidence="2 3">
    <name type="scientific">Handroanthus impetiginosus</name>
    <dbReference type="NCBI Taxonomy" id="429701"/>
    <lineage>
        <taxon>Eukaryota</taxon>
        <taxon>Viridiplantae</taxon>
        <taxon>Streptophyta</taxon>
        <taxon>Embryophyta</taxon>
        <taxon>Tracheophyta</taxon>
        <taxon>Spermatophyta</taxon>
        <taxon>Magnoliopsida</taxon>
        <taxon>eudicotyledons</taxon>
        <taxon>Gunneridae</taxon>
        <taxon>Pentapetalae</taxon>
        <taxon>asterids</taxon>
        <taxon>lamiids</taxon>
        <taxon>Lamiales</taxon>
        <taxon>Bignoniaceae</taxon>
        <taxon>Crescentiina</taxon>
        <taxon>Tabebuia alliance</taxon>
        <taxon>Handroanthus</taxon>
    </lineage>
</organism>
<evidence type="ECO:0000313" key="3">
    <source>
        <dbReference type="Proteomes" id="UP000231279"/>
    </source>
</evidence>
<proteinExistence type="predicted"/>
<accession>A0A2G9HTE9</accession>
<keyword evidence="1" id="KW-0472">Membrane</keyword>
<evidence type="ECO:0000256" key="1">
    <source>
        <dbReference type="SAM" id="Phobius"/>
    </source>
</evidence>
<feature type="transmembrane region" description="Helical" evidence="1">
    <location>
        <begin position="132"/>
        <end position="152"/>
    </location>
</feature>
<protein>
    <submittedName>
        <fullName evidence="2">Uncharacterized protein</fullName>
    </submittedName>
</protein>
<evidence type="ECO:0000313" key="2">
    <source>
        <dbReference type="EMBL" id="PIN20799.1"/>
    </source>
</evidence>
<feature type="transmembrane region" description="Helical" evidence="1">
    <location>
        <begin position="159"/>
        <end position="176"/>
    </location>
</feature>
<gene>
    <name evidence="2" type="ORF">CDL12_06523</name>
</gene>
<dbReference type="AlphaFoldDB" id="A0A2G9HTE9"/>
<keyword evidence="3" id="KW-1185">Reference proteome</keyword>
<sequence>MKKCLIHSDACPQEPERLPPKWRQPLPAVIIGPRQCLLVLKLWRMIMPDWRQCRWTMMMKPPLTMMIKHIRRSKAKAQNAKLAKLKLLKMPRRRQDHSLNSCKRLTWNHYLLMFPHTREQLWDPQVPLPVDISAQFVGFLLTIIACSAGCVSVRFDARISIMILVVSNLLLDFYIWKDAYAYFFCT</sequence>
<keyword evidence="1" id="KW-0812">Transmembrane</keyword>
<dbReference type="EMBL" id="NKXS01001051">
    <property type="protein sequence ID" value="PIN20799.1"/>
    <property type="molecule type" value="Genomic_DNA"/>
</dbReference>
<dbReference type="Proteomes" id="UP000231279">
    <property type="component" value="Unassembled WGS sequence"/>
</dbReference>
<comment type="caution">
    <text evidence="2">The sequence shown here is derived from an EMBL/GenBank/DDBJ whole genome shotgun (WGS) entry which is preliminary data.</text>
</comment>
<keyword evidence="1" id="KW-1133">Transmembrane helix</keyword>
<reference evidence="3" key="1">
    <citation type="journal article" date="2018" name="Gigascience">
        <title>Genome assembly of the Pink Ipe (Handroanthus impetiginosus, Bignoniaceae), a highly valued, ecologically keystone Neotropical timber forest tree.</title>
        <authorList>
            <person name="Silva-Junior O.B."/>
            <person name="Grattapaglia D."/>
            <person name="Novaes E."/>
            <person name="Collevatti R.G."/>
        </authorList>
    </citation>
    <scope>NUCLEOTIDE SEQUENCE [LARGE SCALE GENOMIC DNA]</scope>
    <source>
        <strain evidence="3">cv. UFG-1</strain>
    </source>
</reference>